<evidence type="ECO:0000313" key="12">
    <source>
        <dbReference type="EMBL" id="KKN68961.1"/>
    </source>
</evidence>
<dbReference type="GO" id="GO:0046872">
    <property type="term" value="F:metal ion binding"/>
    <property type="evidence" value="ECO:0007669"/>
    <property type="project" value="UniProtKB-KW"/>
</dbReference>
<evidence type="ECO:0000256" key="3">
    <source>
        <dbReference type="ARBA" id="ARBA00022722"/>
    </source>
</evidence>
<proteinExistence type="inferred from homology"/>
<keyword evidence="11" id="KW-0234">DNA repair</keyword>
<keyword evidence="3" id="KW-0540">Nuclease</keyword>
<keyword evidence="4" id="KW-0479">Metal-binding</keyword>
<evidence type="ECO:0000256" key="7">
    <source>
        <dbReference type="ARBA" id="ARBA00022801"/>
    </source>
</evidence>
<dbReference type="InterPro" id="IPR012337">
    <property type="entry name" value="RNaseH-like_sf"/>
</dbReference>
<evidence type="ECO:0000256" key="1">
    <source>
        <dbReference type="ARBA" id="ARBA00009518"/>
    </source>
</evidence>
<keyword evidence="2" id="KW-0963">Cytoplasm</keyword>
<dbReference type="GO" id="GO:0003677">
    <property type="term" value="F:DNA binding"/>
    <property type="evidence" value="ECO:0007669"/>
    <property type="project" value="UniProtKB-KW"/>
</dbReference>
<dbReference type="GO" id="GO:0006310">
    <property type="term" value="P:DNA recombination"/>
    <property type="evidence" value="ECO:0007669"/>
    <property type="project" value="UniProtKB-KW"/>
</dbReference>
<keyword evidence="7" id="KW-0378">Hydrolase</keyword>
<name>A0A0F9V603_9ZZZZ</name>
<dbReference type="PANTHER" id="PTHR30194:SF3">
    <property type="entry name" value="CROSSOVER JUNCTION ENDODEOXYRIBONUCLEASE RUVC"/>
    <property type="match status" value="1"/>
</dbReference>
<evidence type="ECO:0000256" key="5">
    <source>
        <dbReference type="ARBA" id="ARBA00022759"/>
    </source>
</evidence>
<dbReference type="PANTHER" id="PTHR30194">
    <property type="entry name" value="CROSSOVER JUNCTION ENDODEOXYRIBONUCLEASE RUVC"/>
    <property type="match status" value="1"/>
</dbReference>
<dbReference type="Gene3D" id="3.30.420.10">
    <property type="entry name" value="Ribonuclease H-like superfamily/Ribonuclease H"/>
    <property type="match status" value="1"/>
</dbReference>
<sequence length="162" mass="17935">MSGRVVVGVDVSTKCLAFVTLADDHASYQYAWVSKKSAPWQTRMHELADAARLFFEQQEPALVYVEEAPMGRSFRSSLIVGYVVGCVMVEAMRAGHLVVPVNVSTWKKQTVGNGRAEKPQIREWATRYVLIPGGITDLPEEQDVYDAACIAAFARQNLRGAE</sequence>
<dbReference type="GO" id="GO:0004520">
    <property type="term" value="F:DNA endonuclease activity"/>
    <property type="evidence" value="ECO:0007669"/>
    <property type="project" value="InterPro"/>
</dbReference>
<evidence type="ECO:0000256" key="8">
    <source>
        <dbReference type="ARBA" id="ARBA00022842"/>
    </source>
</evidence>
<gene>
    <name evidence="12" type="ORF">LCGC14_0446460</name>
</gene>
<dbReference type="SUPFAM" id="SSF53098">
    <property type="entry name" value="Ribonuclease H-like"/>
    <property type="match status" value="1"/>
</dbReference>
<keyword evidence="9" id="KW-0238">DNA-binding</keyword>
<dbReference type="AlphaFoldDB" id="A0A0F9V603"/>
<evidence type="ECO:0000256" key="9">
    <source>
        <dbReference type="ARBA" id="ARBA00023125"/>
    </source>
</evidence>
<dbReference type="InterPro" id="IPR002176">
    <property type="entry name" value="X-over_junc_endoDNase_RuvC"/>
</dbReference>
<dbReference type="GO" id="GO:0006281">
    <property type="term" value="P:DNA repair"/>
    <property type="evidence" value="ECO:0007669"/>
    <property type="project" value="UniProtKB-KW"/>
</dbReference>
<organism evidence="12">
    <name type="scientific">marine sediment metagenome</name>
    <dbReference type="NCBI Taxonomy" id="412755"/>
    <lineage>
        <taxon>unclassified sequences</taxon>
        <taxon>metagenomes</taxon>
        <taxon>ecological metagenomes</taxon>
    </lineage>
</organism>
<evidence type="ECO:0000256" key="4">
    <source>
        <dbReference type="ARBA" id="ARBA00022723"/>
    </source>
</evidence>
<reference evidence="12" key="1">
    <citation type="journal article" date="2015" name="Nature">
        <title>Complex archaea that bridge the gap between prokaryotes and eukaryotes.</title>
        <authorList>
            <person name="Spang A."/>
            <person name="Saw J.H."/>
            <person name="Jorgensen S.L."/>
            <person name="Zaremba-Niedzwiedzka K."/>
            <person name="Martijn J."/>
            <person name="Lind A.E."/>
            <person name="van Eijk R."/>
            <person name="Schleper C."/>
            <person name="Guy L."/>
            <person name="Ettema T.J."/>
        </authorList>
    </citation>
    <scope>NUCLEOTIDE SEQUENCE</scope>
</reference>
<dbReference type="Pfam" id="PF02075">
    <property type="entry name" value="RuvC"/>
    <property type="match status" value="1"/>
</dbReference>
<comment type="caution">
    <text evidence="12">The sequence shown here is derived from an EMBL/GenBank/DDBJ whole genome shotgun (WGS) entry which is preliminary data.</text>
</comment>
<dbReference type="GO" id="GO:0016787">
    <property type="term" value="F:hydrolase activity"/>
    <property type="evidence" value="ECO:0007669"/>
    <property type="project" value="UniProtKB-KW"/>
</dbReference>
<dbReference type="EMBL" id="LAZR01000436">
    <property type="protein sequence ID" value="KKN68961.1"/>
    <property type="molecule type" value="Genomic_DNA"/>
</dbReference>
<keyword evidence="5" id="KW-0255">Endonuclease</keyword>
<dbReference type="InterPro" id="IPR036397">
    <property type="entry name" value="RNaseH_sf"/>
</dbReference>
<protein>
    <submittedName>
        <fullName evidence="12">Uncharacterized protein</fullName>
    </submittedName>
</protein>
<evidence type="ECO:0000256" key="2">
    <source>
        <dbReference type="ARBA" id="ARBA00022490"/>
    </source>
</evidence>
<evidence type="ECO:0000256" key="6">
    <source>
        <dbReference type="ARBA" id="ARBA00022763"/>
    </source>
</evidence>
<accession>A0A0F9V603</accession>
<comment type="similarity">
    <text evidence="1">Belongs to the RuvC family.</text>
</comment>
<keyword evidence="6" id="KW-0227">DNA damage</keyword>
<keyword evidence="8" id="KW-0460">Magnesium</keyword>
<keyword evidence="10" id="KW-0233">DNA recombination</keyword>
<evidence type="ECO:0000256" key="11">
    <source>
        <dbReference type="ARBA" id="ARBA00023204"/>
    </source>
</evidence>
<evidence type="ECO:0000256" key="10">
    <source>
        <dbReference type="ARBA" id="ARBA00023172"/>
    </source>
</evidence>